<comment type="caution">
    <text evidence="7">The sequence shown here is derived from an EMBL/GenBank/DDBJ whole genome shotgun (WGS) entry which is preliminary data.</text>
</comment>
<evidence type="ECO:0000313" key="7">
    <source>
        <dbReference type="EMBL" id="KEY91535.1"/>
    </source>
</evidence>
<keyword evidence="4 6" id="KW-1005">Bacterial flagellum biogenesis</keyword>
<keyword evidence="7" id="KW-0969">Cilium</keyword>
<keyword evidence="5" id="KW-0143">Chaperone</keyword>
<dbReference type="Gene3D" id="1.20.120.340">
    <property type="entry name" value="Flagellar protein FliS"/>
    <property type="match status" value="1"/>
</dbReference>
<dbReference type="EMBL" id="JGVK01000006">
    <property type="protein sequence ID" value="KEY91535.1"/>
    <property type="molecule type" value="Genomic_DNA"/>
</dbReference>
<dbReference type="OrthoDB" id="9792010at2"/>
<accession>A0A084CP06</accession>
<dbReference type="NCBIfam" id="TIGR00208">
    <property type="entry name" value="fliS"/>
    <property type="match status" value="1"/>
</dbReference>
<dbReference type="PANTHER" id="PTHR34773">
    <property type="entry name" value="FLAGELLAR SECRETION CHAPERONE FLIS"/>
    <property type="match status" value="1"/>
</dbReference>
<dbReference type="InterPro" id="IPR003713">
    <property type="entry name" value="FliS"/>
</dbReference>
<dbReference type="AlphaFoldDB" id="A0A084CP06"/>
<evidence type="ECO:0000256" key="6">
    <source>
        <dbReference type="PIRNR" id="PIRNR039090"/>
    </source>
</evidence>
<comment type="subcellular location">
    <subcellularLocation>
        <location evidence="1 6">Cytoplasm</location>
        <location evidence="1 6">Cytosol</location>
    </subcellularLocation>
</comment>
<dbReference type="GO" id="GO:0071973">
    <property type="term" value="P:bacterial-type flagellum-dependent cell motility"/>
    <property type="evidence" value="ECO:0007669"/>
    <property type="project" value="TreeGrafter"/>
</dbReference>
<dbReference type="eggNOG" id="COG1516">
    <property type="taxonomic scope" value="Bacteria"/>
</dbReference>
<dbReference type="PANTHER" id="PTHR34773:SF1">
    <property type="entry name" value="FLAGELLAR SECRETION CHAPERONE FLIS"/>
    <property type="match status" value="1"/>
</dbReference>
<evidence type="ECO:0000256" key="4">
    <source>
        <dbReference type="ARBA" id="ARBA00022795"/>
    </source>
</evidence>
<dbReference type="PIRSF" id="PIRSF039090">
    <property type="entry name" value="Flis"/>
    <property type="match status" value="1"/>
</dbReference>
<dbReference type="SUPFAM" id="SSF101116">
    <property type="entry name" value="Flagellar export chaperone FliS"/>
    <property type="match status" value="1"/>
</dbReference>
<proteinExistence type="inferred from homology"/>
<dbReference type="CDD" id="cd16098">
    <property type="entry name" value="FliS"/>
    <property type="match status" value="1"/>
</dbReference>
<keyword evidence="8" id="KW-1185">Reference proteome</keyword>
<dbReference type="Proteomes" id="UP000053784">
    <property type="component" value="Unassembled WGS sequence"/>
</dbReference>
<dbReference type="RefSeq" id="WP_034413309.1">
    <property type="nucleotide sequence ID" value="NZ_JGVK01000006.1"/>
</dbReference>
<protein>
    <recommendedName>
        <fullName evidence="6">Flagellar secretion chaperone FliS</fullName>
    </recommendedName>
</protein>
<evidence type="ECO:0000256" key="2">
    <source>
        <dbReference type="ARBA" id="ARBA00008787"/>
    </source>
</evidence>
<evidence type="ECO:0000313" key="8">
    <source>
        <dbReference type="Proteomes" id="UP000053784"/>
    </source>
</evidence>
<keyword evidence="3 6" id="KW-0963">Cytoplasm</keyword>
<dbReference type="STRING" id="1179155.CF67_14092"/>
<gene>
    <name evidence="7" type="primary">fliS</name>
    <name evidence="7" type="ORF">CF67_14092</name>
</gene>
<evidence type="ECO:0000256" key="3">
    <source>
        <dbReference type="ARBA" id="ARBA00022490"/>
    </source>
</evidence>
<dbReference type="InterPro" id="IPR036584">
    <property type="entry name" value="FliS_sf"/>
</dbReference>
<keyword evidence="7" id="KW-0966">Cell projection</keyword>
<dbReference type="Pfam" id="PF02561">
    <property type="entry name" value="FliS"/>
    <property type="match status" value="1"/>
</dbReference>
<comment type="similarity">
    <text evidence="2 6">Belongs to the FliS family.</text>
</comment>
<evidence type="ECO:0000256" key="1">
    <source>
        <dbReference type="ARBA" id="ARBA00004514"/>
    </source>
</evidence>
<reference evidence="7 8" key="1">
    <citation type="submission" date="2014-03" db="EMBL/GenBank/DDBJ databases">
        <title>Selection and divergence in the genomes of co-occurring obligate luminous symbionts with specific hosts.</title>
        <authorList>
            <person name="Hendry T.A."/>
            <person name="de Wet J.R."/>
            <person name="Dunlap P.V."/>
        </authorList>
    </citation>
    <scope>NUCLEOTIDE SEQUENCE [LARGE SCALE GENOMIC DNA]</scope>
    <source>
        <strain evidence="7 8">Ppalp.1</strain>
    </source>
</reference>
<evidence type="ECO:0000256" key="5">
    <source>
        <dbReference type="ARBA" id="ARBA00023186"/>
    </source>
</evidence>
<name>A0A084CP06_9GAMM</name>
<dbReference type="GO" id="GO:0044780">
    <property type="term" value="P:bacterial-type flagellum assembly"/>
    <property type="evidence" value="ECO:0007669"/>
    <property type="project" value="InterPro"/>
</dbReference>
<dbReference type="GO" id="GO:0005829">
    <property type="term" value="C:cytosol"/>
    <property type="evidence" value="ECO:0007669"/>
    <property type="project" value="UniProtKB-SubCell"/>
</dbReference>
<sequence length="138" mass="15305">MRGSLQVYKKVSIDSQLTLASPHKVVQMLMAGSIERLIQGKTAMQQGNISVKGECLGKALDIIISLRSCLSMDDGGDVAKNLDQLYEFMITQISTANNKNTPKPIDDVIEIIREIKSAWDQIPRKYHNLTVTDIKVSS</sequence>
<keyword evidence="7" id="KW-0282">Flagellum</keyword>
<organism evidence="7 8">
    <name type="scientific">Candidatus Photodesmus blepharonis</name>
    <dbReference type="NCBI Taxonomy" id="1179155"/>
    <lineage>
        <taxon>Bacteria</taxon>
        <taxon>Pseudomonadati</taxon>
        <taxon>Pseudomonadota</taxon>
        <taxon>Gammaproteobacteria</taxon>
        <taxon>Vibrionales</taxon>
        <taxon>Vibrionaceae</taxon>
        <taxon>Candidatus Photodesmus</taxon>
    </lineage>
</organism>